<evidence type="ECO:0000313" key="2">
    <source>
        <dbReference type="EMBL" id="MEO3691654.1"/>
    </source>
</evidence>
<name>A0ABV0G1Q1_9BURK</name>
<organism evidence="2 3">
    <name type="scientific">Roseateles paludis</name>
    <dbReference type="NCBI Taxonomy" id="3145238"/>
    <lineage>
        <taxon>Bacteria</taxon>
        <taxon>Pseudomonadati</taxon>
        <taxon>Pseudomonadota</taxon>
        <taxon>Betaproteobacteria</taxon>
        <taxon>Burkholderiales</taxon>
        <taxon>Sphaerotilaceae</taxon>
        <taxon>Roseateles</taxon>
    </lineage>
</organism>
<accession>A0ABV0G1Q1</accession>
<dbReference type="Proteomes" id="UP001495147">
    <property type="component" value="Unassembled WGS sequence"/>
</dbReference>
<proteinExistence type="predicted"/>
<gene>
    <name evidence="2" type="ORF">ABDJ85_09255</name>
</gene>
<reference evidence="2 3" key="1">
    <citation type="submission" date="2024-05" db="EMBL/GenBank/DDBJ databases">
        <title>Roseateles sp. DJS-2-20 16S ribosomal RNA gene Genome sequencing and assembly.</title>
        <authorList>
            <person name="Woo H."/>
        </authorList>
    </citation>
    <scope>NUCLEOTIDE SEQUENCE [LARGE SCALE GENOMIC DNA]</scope>
    <source>
        <strain evidence="2 3">DJS-2-20</strain>
    </source>
</reference>
<dbReference type="EMBL" id="JBDPZD010000002">
    <property type="protein sequence ID" value="MEO3691654.1"/>
    <property type="molecule type" value="Genomic_DNA"/>
</dbReference>
<sequence>MPDDETSGAPAAGEKQWQPPPPEPDYGAGDYIMLPDFGIWHFSLEDAALLSALDMWNAGSAPGVPAEGLPMADDDEESHDHQDDPLIRAALDPLRAQVLAALVRSAEAGHLKVEVRGRTLADSRLIPGRTFVHLHDLVDWLSVHGHERSDIIADVEESLQEAADPWVVASDVAQDRAQFRLAHVERLAAEPLTDEAALRAEVRRQRLHIAHLEQQLDEVRRGARPAADKPLKTRERRTMLTIIGALCRRAGIDPASRGAAVAIAGATEEIGAPVADDSIRAALRQIPDAIESRSR</sequence>
<dbReference type="RefSeq" id="WP_347704470.1">
    <property type="nucleotide sequence ID" value="NZ_JBDPZD010000002.1"/>
</dbReference>
<protein>
    <submittedName>
        <fullName evidence="2">Uncharacterized protein</fullName>
    </submittedName>
</protein>
<evidence type="ECO:0000313" key="3">
    <source>
        <dbReference type="Proteomes" id="UP001495147"/>
    </source>
</evidence>
<keyword evidence="3" id="KW-1185">Reference proteome</keyword>
<feature type="region of interest" description="Disordered" evidence="1">
    <location>
        <begin position="1"/>
        <end position="28"/>
    </location>
</feature>
<evidence type="ECO:0000256" key="1">
    <source>
        <dbReference type="SAM" id="MobiDB-lite"/>
    </source>
</evidence>
<comment type="caution">
    <text evidence="2">The sequence shown here is derived from an EMBL/GenBank/DDBJ whole genome shotgun (WGS) entry which is preliminary data.</text>
</comment>